<dbReference type="EMBL" id="JAVRRD010000015">
    <property type="protein sequence ID" value="KAK5051324.1"/>
    <property type="molecule type" value="Genomic_DNA"/>
</dbReference>
<accession>A0AAV9N7F1</accession>
<proteinExistence type="predicted"/>
<keyword evidence="2" id="KW-1133">Transmembrane helix</keyword>
<keyword evidence="2" id="KW-0472">Membrane</keyword>
<dbReference type="GeneID" id="89971170"/>
<name>A0AAV9N7F1_9EURO</name>
<dbReference type="RefSeq" id="XP_064705551.1">
    <property type="nucleotide sequence ID" value="XM_064846571.1"/>
</dbReference>
<protein>
    <submittedName>
        <fullName evidence="3">Uncharacterized protein</fullName>
    </submittedName>
</protein>
<sequence>MEKLTPLISRTEPWEHTKRKRTHTTPDPSGTSRVFDRRKQCWRVFTSGLWQVTLTAAFCAALMGVYYYYSKQAKLSDGQLRNYNAINIGLSLFLGAQLASAFKGFAQNIRWQLLSSRFLELKQFDMVLGCESMITSAQLLWSGRVKGRKLPSQVQWFCAISLLLNLAMQVAVAALGLIVAPDVNKLGFDNRELGNITITDFSKLKVSPIDPISVFLPPNSSPKALANAFGRAGEFSLELQNATYFDQHPDGNEAVFWDCNEVLDFCASSMVLRDCSEPDKEKGDPERCAVTARGVISAAFCETPKNSRFSTDNTLLVEEEDGTSNSLIWSGPQSRTVTTWASDDTVECGALCTAVSDQSVDCDTRCTVVKALVPILDDTSVDGLYHLYECESWVGVIEPLENLKQTIQNVKNTENAQIPDEVARIFASGIAWQTPASRSDDGSMYAQYPQSPRFSTGILDNSSQYISYSIAIFSSFSIGIMDRHGPTIRESGFPPMDQQKLKVDWNWVIFVLIALPATQLILAIIVTLLSSRAVIKDTSFIAAAQLLKPALDDLGSKGSILSGDEIVDHLGKLQLCYGVRDLGSGEYFVDVINRSDLTGDRDDGVWEPGRKMPEGHYDGPET</sequence>
<feature type="transmembrane region" description="Helical" evidence="2">
    <location>
        <begin position="81"/>
        <end position="102"/>
    </location>
</feature>
<evidence type="ECO:0000313" key="4">
    <source>
        <dbReference type="Proteomes" id="UP001358417"/>
    </source>
</evidence>
<evidence type="ECO:0000256" key="1">
    <source>
        <dbReference type="SAM" id="MobiDB-lite"/>
    </source>
</evidence>
<reference evidence="3 4" key="1">
    <citation type="submission" date="2023-08" db="EMBL/GenBank/DDBJ databases">
        <title>Black Yeasts Isolated from many extreme environments.</title>
        <authorList>
            <person name="Coleine C."/>
            <person name="Stajich J.E."/>
            <person name="Selbmann L."/>
        </authorList>
    </citation>
    <scope>NUCLEOTIDE SEQUENCE [LARGE SCALE GENOMIC DNA]</scope>
    <source>
        <strain evidence="3 4">CCFEE 5792</strain>
    </source>
</reference>
<keyword evidence="2" id="KW-0812">Transmembrane</keyword>
<organism evidence="3 4">
    <name type="scientific">Exophiala bonariae</name>
    <dbReference type="NCBI Taxonomy" id="1690606"/>
    <lineage>
        <taxon>Eukaryota</taxon>
        <taxon>Fungi</taxon>
        <taxon>Dikarya</taxon>
        <taxon>Ascomycota</taxon>
        <taxon>Pezizomycotina</taxon>
        <taxon>Eurotiomycetes</taxon>
        <taxon>Chaetothyriomycetidae</taxon>
        <taxon>Chaetothyriales</taxon>
        <taxon>Herpotrichiellaceae</taxon>
        <taxon>Exophiala</taxon>
    </lineage>
</organism>
<feature type="transmembrane region" description="Helical" evidence="2">
    <location>
        <begin position="154"/>
        <end position="180"/>
    </location>
</feature>
<dbReference type="Proteomes" id="UP001358417">
    <property type="component" value="Unassembled WGS sequence"/>
</dbReference>
<feature type="transmembrane region" description="Helical" evidence="2">
    <location>
        <begin position="48"/>
        <end position="69"/>
    </location>
</feature>
<evidence type="ECO:0000256" key="2">
    <source>
        <dbReference type="SAM" id="Phobius"/>
    </source>
</evidence>
<gene>
    <name evidence="3" type="ORF">LTR84_002976</name>
</gene>
<feature type="region of interest" description="Disordered" evidence="1">
    <location>
        <begin position="603"/>
        <end position="622"/>
    </location>
</feature>
<evidence type="ECO:0000313" key="3">
    <source>
        <dbReference type="EMBL" id="KAK5051324.1"/>
    </source>
</evidence>
<keyword evidence="4" id="KW-1185">Reference proteome</keyword>
<dbReference type="AlphaFoldDB" id="A0AAV9N7F1"/>
<feature type="transmembrane region" description="Helical" evidence="2">
    <location>
        <begin position="505"/>
        <end position="529"/>
    </location>
</feature>
<comment type="caution">
    <text evidence="3">The sequence shown here is derived from an EMBL/GenBank/DDBJ whole genome shotgun (WGS) entry which is preliminary data.</text>
</comment>